<sequence length="1408" mass="159009">MESQKRAALLALKGSAISDVDVRDIEDELISKGVLSVADKERIHAAKSTGQQTNTLVDIIVERNKPHSFEIFLDSIKAPYEHVWQKLVEAKSSPQTALNSDQCEAIFIEGGIPVLPQGNVELEFVVQLKDHLVKLSQRRDGGWIVIWGQAGSGKSIMAAQAVRGFCSSQRRIAAYFYNKVFWVHIGKLSNNDKERDAQLLLKMQNFCKRLDSSSRFQPPVDLEAARDMLRSTLIKNYPICLIILDDVWDPMVPKFFNVQARILITSRSSDILSRVQRGEHGRTETIHVDRGFTESSSISLLNQMVLQEGERPNSETTSCFKRIHEGCNGSPFVVSIFGSLLSQSSMSRFEYFFKKYKNTAFSSENVEAGDYHYENISDAIMVSVEDLQEDDKSLYLRLSIFMSNSLLSPAFLSAYCWTDLDEEEARETLEKFVRRSIATEEKIKADMQTFTLHDIIVSGLQSKFQKETAQYNSEFVKNVLQSREDCSSWHDMEDDCNYLAENFVYHLVIDSHVPIDDKKDLLLDFDFLSWLCCSIGPDSLAFCYRFALKALKLGDTWQEMDKFIRSPVFRIQSLGLAGGQSTSTSSLVQLALSFAEGDSLQQHVKEWVFQHEHSACFFHWMNKAQTEEQIMDTLELGCNVTSYTLNDELTHVAVVSDCSVVIKDLNSRSTLYRRQDKEFDNDPVVTAFFGSDKESIWLLTASRLVRYRLPEFALETNSLMSPALPGHNKRYTMLFPIERPRTRTYSSEKEEERAPAQLVWQDEKRPDDEFTAMCFTDDQKLIVGSQNGRIYELTVTSTFINCCYDYQIDMQATDELCVRHIASRDSSIAVSGPDYCVYVYETRPNDNVTSSSVRKYTGFQELREPPIQSVLGVLGQSKWIISISKHEIRLWDSFTLDTLLTEQCQNYTEFTSLALSKDGAHLAVSTSRAHIYLYRVATDASVIGSGATLELVDELNGTGTRARCLTFQSKYLFSLSEVSSESVLTKWIVRVTSSSPCFQRKVNRQSSIFFGNECCTLRLRTVYDAVSTPNNRMVMACQSVRRSLLILESTENGNLKHIGKYKGEGFQLGKVSAVCMAAGGKSAVFALPNGVVKATEAEDGSWQFTYKVEPIWIRDLVMLPSNRGFIGSNRWNQLVVYDANFQRVKTENIFHTHLLPLRMPQAIDSHKEARAVVLTESDWNFVTESLDIIANGSIAEVIQEDATFLVSFDVSDDGRFGAGGLSNGRLVLWNIATREAIAVKSRSVQPLRCVKFAPRSHLLAGAYDDGRFSLWHLPTMEVRNIQTLLDCHPVPTTLQATGADCVSESSVSLAWSVNSGFVSDGNTRYRLVMACDRCVWILCCMTDQDFIKHDQLDPARISLVPLYSRQGVNKTVVLGSDGEDLLYVDNSHTVFWLRSMNSLHGQRRCSAP</sequence>
<dbReference type="PANTHER" id="PTHR22845">
    <property type="entry name" value="APOPTOTIC PROTEASE-ACTIVATING FACTOR 1"/>
    <property type="match status" value="1"/>
</dbReference>
<dbReference type="SUPFAM" id="SSF69322">
    <property type="entry name" value="Tricorn protease domain 2"/>
    <property type="match status" value="1"/>
</dbReference>
<dbReference type="GO" id="GO:0005829">
    <property type="term" value="C:cytosol"/>
    <property type="evidence" value="ECO:0007669"/>
    <property type="project" value="UniProtKB-ARBA"/>
</dbReference>
<dbReference type="Pfam" id="PF00931">
    <property type="entry name" value="NB-ARC"/>
    <property type="match status" value="1"/>
</dbReference>
<name>A0A267EM84_9PLAT</name>
<dbReference type="InterPro" id="IPR027417">
    <property type="entry name" value="P-loop_NTPase"/>
</dbReference>
<evidence type="ECO:0000313" key="5">
    <source>
        <dbReference type="Proteomes" id="UP000215902"/>
    </source>
</evidence>
<dbReference type="Gene3D" id="3.40.50.300">
    <property type="entry name" value="P-loop containing nucleotide triphosphate hydrolases"/>
    <property type="match status" value="1"/>
</dbReference>
<evidence type="ECO:0000313" key="4">
    <source>
        <dbReference type="EMBL" id="PAA61987.1"/>
    </source>
</evidence>
<dbReference type="EMBL" id="NIVC01001982">
    <property type="protein sequence ID" value="PAA61987.1"/>
    <property type="molecule type" value="Genomic_DNA"/>
</dbReference>
<dbReference type="PANTHER" id="PTHR22845:SF5">
    <property type="entry name" value="APOPTOTIC PROTEASE-ACTIVATING FACTOR 1"/>
    <property type="match status" value="1"/>
</dbReference>
<dbReference type="PRINTS" id="PR00364">
    <property type="entry name" value="DISEASERSIST"/>
</dbReference>
<dbReference type="SMART" id="SM00320">
    <property type="entry name" value="WD40"/>
    <property type="match status" value="5"/>
</dbReference>
<accession>A0A267EM84</accession>
<dbReference type="SUPFAM" id="SSF47986">
    <property type="entry name" value="DEATH domain"/>
    <property type="match status" value="1"/>
</dbReference>
<protein>
    <recommendedName>
        <fullName evidence="3">CARD domain-containing protein</fullName>
    </recommendedName>
</protein>
<dbReference type="CDD" id="cd01671">
    <property type="entry name" value="CARD"/>
    <property type="match status" value="1"/>
</dbReference>
<keyword evidence="1" id="KW-0053">Apoptosis</keyword>
<dbReference type="Gene3D" id="2.130.10.10">
    <property type="entry name" value="YVTN repeat-like/Quinoprotein amine dehydrogenase"/>
    <property type="match status" value="2"/>
</dbReference>
<dbReference type="InterPro" id="IPR011029">
    <property type="entry name" value="DEATH-like_dom_sf"/>
</dbReference>
<dbReference type="Gene3D" id="1.10.533.10">
    <property type="entry name" value="Death Domain, Fas"/>
    <property type="match status" value="1"/>
</dbReference>
<dbReference type="InterPro" id="IPR015943">
    <property type="entry name" value="WD40/YVTN_repeat-like_dom_sf"/>
</dbReference>
<organism evidence="4 5">
    <name type="scientific">Macrostomum lignano</name>
    <dbReference type="NCBI Taxonomy" id="282301"/>
    <lineage>
        <taxon>Eukaryota</taxon>
        <taxon>Metazoa</taxon>
        <taxon>Spiralia</taxon>
        <taxon>Lophotrochozoa</taxon>
        <taxon>Platyhelminthes</taxon>
        <taxon>Rhabditophora</taxon>
        <taxon>Macrostomorpha</taxon>
        <taxon>Macrostomida</taxon>
        <taxon>Macrostomidae</taxon>
        <taxon>Macrostomum</taxon>
    </lineage>
</organism>
<dbReference type="InterPro" id="IPR042197">
    <property type="entry name" value="Apaf_helical"/>
</dbReference>
<dbReference type="PROSITE" id="PS50209">
    <property type="entry name" value="CARD"/>
    <property type="match status" value="1"/>
</dbReference>
<dbReference type="InterPro" id="IPR001315">
    <property type="entry name" value="CARD"/>
</dbReference>
<keyword evidence="5" id="KW-1185">Reference proteome</keyword>
<evidence type="ECO:0000256" key="2">
    <source>
        <dbReference type="ARBA" id="ARBA00022737"/>
    </source>
</evidence>
<dbReference type="Gene3D" id="1.10.10.10">
    <property type="entry name" value="Winged helix-like DNA-binding domain superfamily/Winged helix DNA-binding domain"/>
    <property type="match status" value="1"/>
</dbReference>
<dbReference type="SUPFAM" id="SSF52540">
    <property type="entry name" value="P-loop containing nucleoside triphosphate hydrolases"/>
    <property type="match status" value="1"/>
</dbReference>
<comment type="caution">
    <text evidence="4">The sequence shown here is derived from an EMBL/GenBank/DDBJ whole genome shotgun (WGS) entry which is preliminary data.</text>
</comment>
<dbReference type="GO" id="GO:0006915">
    <property type="term" value="P:apoptotic process"/>
    <property type="evidence" value="ECO:0007669"/>
    <property type="project" value="UniProtKB-KW"/>
</dbReference>
<feature type="domain" description="CARD" evidence="3">
    <location>
        <begin position="1"/>
        <end position="91"/>
    </location>
</feature>
<dbReference type="InterPro" id="IPR036322">
    <property type="entry name" value="WD40_repeat_dom_sf"/>
</dbReference>
<dbReference type="InterPro" id="IPR001680">
    <property type="entry name" value="WD40_rpt"/>
</dbReference>
<dbReference type="Proteomes" id="UP000215902">
    <property type="component" value="Unassembled WGS sequence"/>
</dbReference>
<dbReference type="STRING" id="282301.A0A267EM84"/>
<evidence type="ECO:0000259" key="3">
    <source>
        <dbReference type="PROSITE" id="PS50209"/>
    </source>
</evidence>
<dbReference type="OrthoDB" id="1357022at2759"/>
<dbReference type="Pfam" id="PF00619">
    <property type="entry name" value="CARD"/>
    <property type="match status" value="1"/>
</dbReference>
<gene>
    <name evidence="4" type="ORF">BOX15_Mlig028976g1</name>
</gene>
<dbReference type="Gene3D" id="1.10.8.430">
    <property type="entry name" value="Helical domain of apoptotic protease-activating factors"/>
    <property type="match status" value="1"/>
</dbReference>
<evidence type="ECO:0000256" key="1">
    <source>
        <dbReference type="ARBA" id="ARBA00022703"/>
    </source>
</evidence>
<dbReference type="InterPro" id="IPR002182">
    <property type="entry name" value="NB-ARC"/>
</dbReference>
<dbReference type="InterPro" id="IPR036388">
    <property type="entry name" value="WH-like_DNA-bd_sf"/>
</dbReference>
<keyword evidence="2" id="KW-0677">Repeat</keyword>
<proteinExistence type="predicted"/>
<dbReference type="GO" id="GO:0042981">
    <property type="term" value="P:regulation of apoptotic process"/>
    <property type="evidence" value="ECO:0007669"/>
    <property type="project" value="InterPro"/>
</dbReference>
<dbReference type="SUPFAM" id="SSF50978">
    <property type="entry name" value="WD40 repeat-like"/>
    <property type="match status" value="1"/>
</dbReference>
<dbReference type="GO" id="GO:0043531">
    <property type="term" value="F:ADP binding"/>
    <property type="evidence" value="ECO:0007669"/>
    <property type="project" value="InterPro"/>
</dbReference>
<reference evidence="4 5" key="1">
    <citation type="submission" date="2017-06" db="EMBL/GenBank/DDBJ databases">
        <title>A platform for efficient transgenesis in Macrostomum lignano, a flatworm model organism for stem cell research.</title>
        <authorList>
            <person name="Berezikov E."/>
        </authorList>
    </citation>
    <scope>NUCLEOTIDE SEQUENCE [LARGE SCALE GENOMIC DNA]</scope>
    <source>
        <strain evidence="4">DV1</strain>
        <tissue evidence="4">Whole organism</tissue>
    </source>
</reference>